<feature type="region of interest" description="Disordered" evidence="1">
    <location>
        <begin position="1"/>
        <end position="20"/>
    </location>
</feature>
<dbReference type="Proteomes" id="UP000485058">
    <property type="component" value="Unassembled WGS sequence"/>
</dbReference>
<dbReference type="AlphaFoldDB" id="A0A6A0A2Q8"/>
<organism evidence="2 3">
    <name type="scientific">Haematococcus lacustris</name>
    <name type="common">Green alga</name>
    <name type="synonym">Haematococcus pluvialis</name>
    <dbReference type="NCBI Taxonomy" id="44745"/>
    <lineage>
        <taxon>Eukaryota</taxon>
        <taxon>Viridiplantae</taxon>
        <taxon>Chlorophyta</taxon>
        <taxon>core chlorophytes</taxon>
        <taxon>Chlorophyceae</taxon>
        <taxon>CS clade</taxon>
        <taxon>Chlamydomonadales</taxon>
        <taxon>Haematococcaceae</taxon>
        <taxon>Haematococcus</taxon>
    </lineage>
</organism>
<evidence type="ECO:0000313" key="2">
    <source>
        <dbReference type="EMBL" id="GFH23772.1"/>
    </source>
</evidence>
<accession>A0A6A0A2Q8</accession>
<gene>
    <name evidence="2" type="ORF">HaLaN_21441</name>
</gene>
<keyword evidence="3" id="KW-1185">Reference proteome</keyword>
<dbReference type="EMBL" id="BLLF01002359">
    <property type="protein sequence ID" value="GFH23772.1"/>
    <property type="molecule type" value="Genomic_DNA"/>
</dbReference>
<comment type="caution">
    <text evidence="2">The sequence shown here is derived from an EMBL/GenBank/DDBJ whole genome shotgun (WGS) entry which is preliminary data.</text>
</comment>
<protein>
    <submittedName>
        <fullName evidence="2">Expansin-like EG45 domain-containing protein</fullName>
    </submittedName>
</protein>
<evidence type="ECO:0000256" key="1">
    <source>
        <dbReference type="SAM" id="MobiDB-lite"/>
    </source>
</evidence>
<proteinExistence type="predicted"/>
<reference evidence="2 3" key="1">
    <citation type="submission" date="2020-02" db="EMBL/GenBank/DDBJ databases">
        <title>Draft genome sequence of Haematococcus lacustris strain NIES-144.</title>
        <authorList>
            <person name="Morimoto D."/>
            <person name="Nakagawa S."/>
            <person name="Yoshida T."/>
            <person name="Sawayama S."/>
        </authorList>
    </citation>
    <scope>NUCLEOTIDE SEQUENCE [LARGE SCALE GENOMIC DNA]</scope>
    <source>
        <strain evidence="2 3">NIES-144</strain>
    </source>
</reference>
<evidence type="ECO:0000313" key="3">
    <source>
        <dbReference type="Proteomes" id="UP000485058"/>
    </source>
</evidence>
<name>A0A6A0A2Q8_HAELA</name>
<sequence length="109" mass="11772">MESKQGNIQAGCAAGTASGTRRIDKRVPGLKLFIMQEELKQYCRNELVLGNTTLPTGTQGEWYSFVIPLADFGCGGGTGYPELADIDRVDFQNMAIRNAVVCITELALG</sequence>